<dbReference type="EMBL" id="VEVO01000021">
    <property type="protein sequence ID" value="KAF0024720.1"/>
    <property type="molecule type" value="Genomic_DNA"/>
</dbReference>
<dbReference type="InterPro" id="IPR003598">
    <property type="entry name" value="Ig_sub2"/>
</dbReference>
<dbReference type="GO" id="GO:0005737">
    <property type="term" value="C:cytoplasm"/>
    <property type="evidence" value="ECO:0007669"/>
    <property type="project" value="UniProtKB-SubCell"/>
</dbReference>
<keyword evidence="5 13" id="KW-1133">Transmembrane helix</keyword>
<keyword evidence="10" id="KW-0393">Immunoglobulin domain</keyword>
<evidence type="ECO:0000256" key="12">
    <source>
        <dbReference type="SAM" id="MobiDB-lite"/>
    </source>
</evidence>
<dbReference type="InterPro" id="IPR036179">
    <property type="entry name" value="Ig-like_dom_sf"/>
</dbReference>
<dbReference type="InterPro" id="IPR013783">
    <property type="entry name" value="Ig-like_fold"/>
</dbReference>
<feature type="domain" description="Ig-like" evidence="14">
    <location>
        <begin position="225"/>
        <end position="313"/>
    </location>
</feature>
<keyword evidence="7" id="KW-1015">Disulfide bond</keyword>
<dbReference type="InterPro" id="IPR007110">
    <property type="entry name" value="Ig-like_dom"/>
</dbReference>
<feature type="transmembrane region" description="Helical" evidence="13">
    <location>
        <begin position="430"/>
        <end position="449"/>
    </location>
</feature>
<feature type="compositionally biased region" description="Basic and acidic residues" evidence="12">
    <location>
        <begin position="11"/>
        <end position="25"/>
    </location>
</feature>
<feature type="region of interest" description="Disordered" evidence="12">
    <location>
        <begin position="1"/>
        <end position="41"/>
    </location>
</feature>
<dbReference type="GO" id="GO:0012505">
    <property type="term" value="C:endomembrane system"/>
    <property type="evidence" value="ECO:0007669"/>
    <property type="project" value="UniProtKB-SubCell"/>
</dbReference>
<dbReference type="InterPro" id="IPR052280">
    <property type="entry name" value="HEPACAM_domain"/>
</dbReference>
<keyword evidence="6 13" id="KW-0472">Membrane</keyword>
<dbReference type="AlphaFoldDB" id="A0A6A4RZD7"/>
<evidence type="ECO:0000256" key="9">
    <source>
        <dbReference type="ARBA" id="ARBA00023306"/>
    </source>
</evidence>
<organism evidence="15 16">
    <name type="scientific">Scophthalmus maximus</name>
    <name type="common">Turbot</name>
    <name type="synonym">Psetta maxima</name>
    <dbReference type="NCBI Taxonomy" id="52904"/>
    <lineage>
        <taxon>Eukaryota</taxon>
        <taxon>Metazoa</taxon>
        <taxon>Chordata</taxon>
        <taxon>Craniata</taxon>
        <taxon>Vertebrata</taxon>
        <taxon>Euteleostomi</taxon>
        <taxon>Actinopterygii</taxon>
        <taxon>Neopterygii</taxon>
        <taxon>Teleostei</taxon>
        <taxon>Neoteleostei</taxon>
        <taxon>Acanthomorphata</taxon>
        <taxon>Carangaria</taxon>
        <taxon>Pleuronectiformes</taxon>
        <taxon>Pleuronectoidei</taxon>
        <taxon>Scophthalmidae</taxon>
        <taxon>Scophthalmus</taxon>
    </lineage>
</organism>
<accession>A0A6A4RZD7</accession>
<evidence type="ECO:0000256" key="10">
    <source>
        <dbReference type="ARBA" id="ARBA00023319"/>
    </source>
</evidence>
<dbReference type="Proteomes" id="UP000438429">
    <property type="component" value="Unassembled WGS sequence"/>
</dbReference>
<evidence type="ECO:0000313" key="16">
    <source>
        <dbReference type="Proteomes" id="UP000438429"/>
    </source>
</evidence>
<dbReference type="Gene3D" id="2.60.40.10">
    <property type="entry name" value="Immunoglobulins"/>
    <property type="match status" value="3"/>
</dbReference>
<dbReference type="InterPro" id="IPR003599">
    <property type="entry name" value="Ig_sub"/>
</dbReference>
<evidence type="ECO:0000256" key="7">
    <source>
        <dbReference type="ARBA" id="ARBA00023157"/>
    </source>
</evidence>
<keyword evidence="3 13" id="KW-0812">Transmembrane</keyword>
<evidence type="ECO:0000256" key="8">
    <source>
        <dbReference type="ARBA" id="ARBA00023180"/>
    </source>
</evidence>
<evidence type="ECO:0000256" key="1">
    <source>
        <dbReference type="ARBA" id="ARBA00004496"/>
    </source>
</evidence>
<evidence type="ECO:0000256" key="3">
    <source>
        <dbReference type="ARBA" id="ARBA00022692"/>
    </source>
</evidence>
<dbReference type="Pfam" id="PF13927">
    <property type="entry name" value="Ig_3"/>
    <property type="match status" value="1"/>
</dbReference>
<feature type="region of interest" description="Disordered" evidence="12">
    <location>
        <begin position="521"/>
        <end position="570"/>
    </location>
</feature>
<dbReference type="PANTHER" id="PTHR44888:SF1">
    <property type="entry name" value="HEPACAM FAMILY MEMBER 2"/>
    <property type="match status" value="1"/>
</dbReference>
<evidence type="ECO:0000256" key="6">
    <source>
        <dbReference type="ARBA" id="ARBA00023136"/>
    </source>
</evidence>
<dbReference type="SMART" id="SM00409">
    <property type="entry name" value="IG"/>
    <property type="match status" value="3"/>
</dbReference>
<evidence type="ECO:0000256" key="4">
    <source>
        <dbReference type="ARBA" id="ARBA00022729"/>
    </source>
</evidence>
<protein>
    <recommendedName>
        <fullName evidence="14">Ig-like domain-containing protein</fullName>
    </recommendedName>
</protein>
<comment type="subcellular location">
    <subcellularLocation>
        <location evidence="1">Cytoplasm</location>
    </subcellularLocation>
    <subcellularLocation>
        <location evidence="11">Endomembrane system</location>
        <topology evidence="11">Single-pass type I membrane protein</topology>
    </subcellularLocation>
</comment>
<dbReference type="PROSITE" id="PS50835">
    <property type="entry name" value="IG_LIKE"/>
    <property type="match status" value="2"/>
</dbReference>
<evidence type="ECO:0000256" key="11">
    <source>
        <dbReference type="ARBA" id="ARBA00046288"/>
    </source>
</evidence>
<sequence>MPKRNKISHTVRSETKVTQERRGSLKEITGNQKRKALPVTSEQTALATSQVLKTDSKFQDLDNRTTRICTSLYDYAVKTDLDSSLKSSLPLHPITSTMFFSFFRYEYNVSRVHHGIEGKPLLLSVETRFPLDNAEIQGTWSHTRPSGTRTTLVTFTKDSTITDMMYRNHLLFKEPNASLLIQKLDPGDEGDYHLSLNIEFHNKTGRVIKEERTVHVTVDVPVSSPVIEKNPNYAVVEDKANVTWTCSVERGTRVVFQWLRDNIPLSPSGRCHFSRDNSTLLISPVRKEDKGIYHCVASNPVSHGRHSRGLELNVYYGPYNLEVNSGQGLRTGEVFTINPGELAFFECQADSNPPNSYVWISKSRNSTQVITKGPRLEVKSYRLAQAEEYLCRAFNNVTQKQDEAQFTLVVASLGTGKEKHTQEGSAVSPLAAITVCSLFIIGCMLLFFLRRTCHPKRDRCQSRKDLIVQVMRMQQKTLASMSLSPYLGNLSLHSRMSSDHDTATTRLPPFKEKHVFVSSHTRVGGGVESSPSHEHGNRAQQCKLGGPEEPPGEHGRPQSGGEPQDPQQGLELGVILTMNSNYKLMDDNDDDMI</sequence>
<keyword evidence="9" id="KW-0131">Cell cycle</keyword>
<evidence type="ECO:0000256" key="5">
    <source>
        <dbReference type="ARBA" id="ARBA00022989"/>
    </source>
</evidence>
<dbReference type="SMART" id="SM00408">
    <property type="entry name" value="IGc2"/>
    <property type="match status" value="2"/>
</dbReference>
<comment type="caution">
    <text evidence="15">The sequence shown here is derived from an EMBL/GenBank/DDBJ whole genome shotgun (WGS) entry which is preliminary data.</text>
</comment>
<evidence type="ECO:0000313" key="15">
    <source>
        <dbReference type="EMBL" id="KAF0024720.1"/>
    </source>
</evidence>
<evidence type="ECO:0000256" key="2">
    <source>
        <dbReference type="ARBA" id="ARBA00022490"/>
    </source>
</evidence>
<gene>
    <name evidence="15" type="ORF">F2P81_023522</name>
</gene>
<evidence type="ECO:0000259" key="14">
    <source>
        <dbReference type="PROSITE" id="PS50835"/>
    </source>
</evidence>
<keyword evidence="2" id="KW-0963">Cytoplasm</keyword>
<keyword evidence="4" id="KW-0732">Signal</keyword>
<reference evidence="15 16" key="1">
    <citation type="submission" date="2019-06" db="EMBL/GenBank/DDBJ databases">
        <title>Draft genomes of female and male turbot (Scophthalmus maximus).</title>
        <authorList>
            <person name="Xu H."/>
            <person name="Xu X.-W."/>
            <person name="Shao C."/>
            <person name="Chen S."/>
        </authorList>
    </citation>
    <scope>NUCLEOTIDE SEQUENCE [LARGE SCALE GENOMIC DNA]</scope>
    <source>
        <strain evidence="15">Ysfricsl-2016a</strain>
        <tissue evidence="15">Blood</tissue>
    </source>
</reference>
<dbReference type="SUPFAM" id="SSF48726">
    <property type="entry name" value="Immunoglobulin"/>
    <property type="match status" value="3"/>
</dbReference>
<dbReference type="PANTHER" id="PTHR44888">
    <property type="entry name" value="HEPACAM FAMILY MEMBER 2-RELATED"/>
    <property type="match status" value="1"/>
</dbReference>
<feature type="domain" description="Ig-like" evidence="14">
    <location>
        <begin position="318"/>
        <end position="407"/>
    </location>
</feature>
<name>A0A6A4RZD7_SCOMX</name>
<proteinExistence type="predicted"/>
<evidence type="ECO:0000256" key="13">
    <source>
        <dbReference type="SAM" id="Phobius"/>
    </source>
</evidence>
<keyword evidence="8" id="KW-0325">Glycoprotein</keyword>